<dbReference type="EC" id="3.4.21.107" evidence="4"/>
<evidence type="ECO:0000256" key="7">
    <source>
        <dbReference type="ARBA" id="ARBA00022729"/>
    </source>
</evidence>
<dbReference type="InterPro" id="IPR001940">
    <property type="entry name" value="Peptidase_S1C"/>
</dbReference>
<dbReference type="Gene3D" id="2.40.10.120">
    <property type="match status" value="1"/>
</dbReference>
<dbReference type="KEGG" id="thu:AC731_006750"/>
<evidence type="ECO:0000256" key="2">
    <source>
        <dbReference type="ARBA" id="ARBA00004418"/>
    </source>
</evidence>
<feature type="binding site" evidence="15">
    <location>
        <position position="108"/>
    </location>
    <ligand>
        <name>substrate</name>
    </ligand>
</feature>
<name>A0A127K3Y4_9RHOO</name>
<gene>
    <name evidence="17" type="ORF">AC731_006750</name>
</gene>
<dbReference type="GO" id="GO:0006508">
    <property type="term" value="P:proteolysis"/>
    <property type="evidence" value="ECO:0007669"/>
    <property type="project" value="UniProtKB-KW"/>
</dbReference>
<accession>A0A127K3Y4</accession>
<dbReference type="NCBIfam" id="TIGR02037">
    <property type="entry name" value="degP_htrA_DO"/>
    <property type="match status" value="1"/>
</dbReference>
<evidence type="ECO:0000256" key="3">
    <source>
        <dbReference type="ARBA" id="ARBA00010541"/>
    </source>
</evidence>
<reference evidence="18" key="1">
    <citation type="submission" date="2016-03" db="EMBL/GenBank/DDBJ databases">
        <authorList>
            <person name="Ma C."/>
            <person name="Zhou S."/>
            <person name="Yang G."/>
        </authorList>
    </citation>
    <scope>NUCLEOTIDE SEQUENCE [LARGE SCALE GENOMIC DNA]</scope>
    <source>
        <strain evidence="18">SgZ-1</strain>
    </source>
</reference>
<dbReference type="Pfam" id="PF13365">
    <property type="entry name" value="Trypsin_2"/>
    <property type="match status" value="1"/>
</dbReference>
<organism evidence="17 18">
    <name type="scientific">Thauera humireducens</name>
    <dbReference type="NCBI Taxonomy" id="1134435"/>
    <lineage>
        <taxon>Bacteria</taxon>
        <taxon>Pseudomonadati</taxon>
        <taxon>Pseudomonadota</taxon>
        <taxon>Betaproteobacteria</taxon>
        <taxon>Rhodocyclales</taxon>
        <taxon>Zoogloeaceae</taxon>
        <taxon>Thauera</taxon>
    </lineage>
</organism>
<evidence type="ECO:0000256" key="1">
    <source>
        <dbReference type="ARBA" id="ARBA00001772"/>
    </source>
</evidence>
<comment type="similarity">
    <text evidence="3">Belongs to the peptidase S1C family.</text>
</comment>
<dbReference type="EMBL" id="CP014646">
    <property type="protein sequence ID" value="AMO36666.1"/>
    <property type="molecule type" value="Genomic_DNA"/>
</dbReference>
<sequence>MSLSVIRRLWMVVGLALWLPAAIAASLPDFTALVERQGAAVVNISTTQERSERAQLPFPNLDESDPMFDFFRKFIPKHPEFPGSDPDNQSLGSGFIISDDGYILTNAHVVEEAEEILVRLADKREFSARVIGADVRSDVALIKIEATGLPRVTQGDPERLKVGEWVVAIGSPFGFDQSVTAGIVSAKGRSLPDENFVPFIQTDVAINPGNSGGPLFNLRGEVVGINSQIYSRTGGFMGLSFAIPIDVAMDVQRQLRTKGRVQRGRIGVAIQEVTRDLADGFGLPRASGALVSSVEPDSPAAQGGIQQGDVIVRFAGREVGASNDLPRIVAAVQPGTSVPVDVYRAGTLQNLKLTVGEWQDPKQPAVSANGSRSAVAPNRLGLVLAPPTAAQRRDQGLSEGLVVQRSQGAAARAEVRQGDVVLAAVVSGRQVRLNSVADFDRFVGGLEAGQQVTLLVRRGEATSYVSLRAGK</sequence>
<keyword evidence="18" id="KW-1185">Reference proteome</keyword>
<feature type="active site" description="Charge relay system" evidence="14">
    <location>
        <position position="108"/>
    </location>
</feature>
<evidence type="ECO:0000256" key="15">
    <source>
        <dbReference type="PIRSR" id="PIRSR611782-2"/>
    </source>
</evidence>
<keyword evidence="6 17" id="KW-0645">Protease</keyword>
<feature type="binding site" evidence="15">
    <location>
        <begin position="209"/>
        <end position="211"/>
    </location>
    <ligand>
        <name>substrate</name>
    </ligand>
</feature>
<keyword evidence="7" id="KW-0732">Signal</keyword>
<dbReference type="GO" id="GO:0042597">
    <property type="term" value="C:periplasmic space"/>
    <property type="evidence" value="ECO:0007669"/>
    <property type="project" value="UniProtKB-SubCell"/>
</dbReference>
<evidence type="ECO:0000256" key="8">
    <source>
        <dbReference type="ARBA" id="ARBA00022737"/>
    </source>
</evidence>
<feature type="domain" description="PDZ" evidence="16">
    <location>
        <begin position="267"/>
        <end position="319"/>
    </location>
</feature>
<comment type="catalytic activity">
    <reaction evidence="1">
        <text>Acts on substrates that are at least partially unfolded. The cleavage site P1 residue is normally between a pair of hydrophobic residues, such as Val-|-Val.</text>
        <dbReference type="EC" id="3.4.21.107"/>
    </reaction>
</comment>
<evidence type="ECO:0000256" key="5">
    <source>
        <dbReference type="ARBA" id="ARBA00013958"/>
    </source>
</evidence>
<dbReference type="Proteomes" id="UP000036902">
    <property type="component" value="Chromosome"/>
</dbReference>
<proteinExistence type="inferred from homology"/>
<evidence type="ECO:0000256" key="12">
    <source>
        <dbReference type="ARBA" id="ARBA00023016"/>
    </source>
</evidence>
<dbReference type="AlphaFoldDB" id="A0A127K3Y4"/>
<evidence type="ECO:0000256" key="4">
    <source>
        <dbReference type="ARBA" id="ARBA00013035"/>
    </source>
</evidence>
<dbReference type="CDD" id="cd10839">
    <property type="entry name" value="cpPDZ1_DegP-like"/>
    <property type="match status" value="1"/>
</dbReference>
<dbReference type="PANTHER" id="PTHR22939">
    <property type="entry name" value="SERINE PROTEASE FAMILY S1C HTRA-RELATED"/>
    <property type="match status" value="1"/>
</dbReference>
<dbReference type="SUPFAM" id="SSF50156">
    <property type="entry name" value="PDZ domain-like"/>
    <property type="match status" value="2"/>
</dbReference>
<evidence type="ECO:0000259" key="16">
    <source>
        <dbReference type="PROSITE" id="PS50106"/>
    </source>
</evidence>
<keyword evidence="9" id="KW-0574">Periplasm</keyword>
<dbReference type="Gene3D" id="2.30.42.10">
    <property type="match status" value="2"/>
</dbReference>
<dbReference type="Pfam" id="PF13180">
    <property type="entry name" value="PDZ_2"/>
    <property type="match status" value="1"/>
</dbReference>
<dbReference type="GO" id="GO:0004252">
    <property type="term" value="F:serine-type endopeptidase activity"/>
    <property type="evidence" value="ECO:0007669"/>
    <property type="project" value="InterPro"/>
</dbReference>
<dbReference type="STRING" id="1134435.AC731_006750"/>
<dbReference type="InterPro" id="IPR009003">
    <property type="entry name" value="Peptidase_S1_PA"/>
</dbReference>
<feature type="binding site" evidence="15">
    <location>
        <position position="138"/>
    </location>
    <ligand>
        <name>substrate</name>
    </ligand>
</feature>
<dbReference type="PANTHER" id="PTHR22939:SF130">
    <property type="entry name" value="PERIPLASMIC SERINE ENDOPROTEASE DEGP-LIKE-RELATED"/>
    <property type="match status" value="1"/>
</dbReference>
<dbReference type="PRINTS" id="PR00834">
    <property type="entry name" value="PROTEASES2C"/>
</dbReference>
<keyword evidence="11" id="KW-0720">Serine protease</keyword>
<feature type="active site" description="Charge relay system" evidence="14">
    <location>
        <position position="138"/>
    </location>
</feature>
<keyword evidence="10" id="KW-0378">Hydrolase</keyword>
<dbReference type="PROSITE" id="PS50106">
    <property type="entry name" value="PDZ"/>
    <property type="match status" value="1"/>
</dbReference>
<keyword evidence="12" id="KW-0346">Stress response</keyword>
<evidence type="ECO:0000256" key="13">
    <source>
        <dbReference type="ARBA" id="ARBA00032850"/>
    </source>
</evidence>
<dbReference type="FunFam" id="2.40.10.120:FF:000007">
    <property type="entry name" value="Periplasmic serine endoprotease DegP-like"/>
    <property type="match status" value="1"/>
</dbReference>
<keyword evidence="8" id="KW-0677">Repeat</keyword>
<dbReference type="InterPro" id="IPR011782">
    <property type="entry name" value="Pept_S1C_Do"/>
</dbReference>
<evidence type="ECO:0000256" key="9">
    <source>
        <dbReference type="ARBA" id="ARBA00022764"/>
    </source>
</evidence>
<dbReference type="SMART" id="SM00228">
    <property type="entry name" value="PDZ"/>
    <property type="match status" value="2"/>
</dbReference>
<dbReference type="InterPro" id="IPR001478">
    <property type="entry name" value="PDZ"/>
</dbReference>
<feature type="active site" description="Charge relay system" evidence="14">
    <location>
        <position position="211"/>
    </location>
</feature>
<dbReference type="InterPro" id="IPR036034">
    <property type="entry name" value="PDZ_sf"/>
</dbReference>
<evidence type="ECO:0000313" key="17">
    <source>
        <dbReference type="EMBL" id="AMO36666.1"/>
    </source>
</evidence>
<dbReference type="SUPFAM" id="SSF50494">
    <property type="entry name" value="Trypsin-like serine proteases"/>
    <property type="match status" value="1"/>
</dbReference>
<evidence type="ECO:0000256" key="6">
    <source>
        <dbReference type="ARBA" id="ARBA00022670"/>
    </source>
</evidence>
<evidence type="ECO:0000256" key="10">
    <source>
        <dbReference type="ARBA" id="ARBA00022801"/>
    </source>
</evidence>
<evidence type="ECO:0000256" key="11">
    <source>
        <dbReference type="ARBA" id="ARBA00022825"/>
    </source>
</evidence>
<evidence type="ECO:0000313" key="18">
    <source>
        <dbReference type="Proteomes" id="UP000036902"/>
    </source>
</evidence>
<protein>
    <recommendedName>
        <fullName evidence="5">Probable periplasmic serine endoprotease DegP-like</fullName>
        <ecNumber evidence="4">3.4.21.107</ecNumber>
    </recommendedName>
    <alternativeName>
        <fullName evidence="13">Protease Do</fullName>
    </alternativeName>
</protein>
<dbReference type="RefSeq" id="WP_048703043.1">
    <property type="nucleotide sequence ID" value="NZ_CP014646.1"/>
</dbReference>
<evidence type="ECO:0000256" key="14">
    <source>
        <dbReference type="PIRSR" id="PIRSR611782-1"/>
    </source>
</evidence>
<comment type="subcellular location">
    <subcellularLocation>
        <location evidence="2">Periplasm</location>
    </subcellularLocation>
</comment>